<dbReference type="InterPro" id="IPR010265">
    <property type="entry name" value="Phage_lambda_TipM"/>
</dbReference>
<dbReference type="Proteomes" id="UP000254649">
    <property type="component" value="Unassembled WGS sequence"/>
</dbReference>
<gene>
    <name evidence="1" type="ORF">NCTC10801_01988</name>
</gene>
<protein>
    <submittedName>
        <fullName evidence="1">Phage minor tail protein</fullName>
    </submittedName>
</protein>
<keyword evidence="2" id="KW-1185">Reference proteome</keyword>
<dbReference type="OrthoDB" id="8607203at2"/>
<reference evidence="1 2" key="1">
    <citation type="submission" date="2018-06" db="EMBL/GenBank/DDBJ databases">
        <authorList>
            <consortium name="Pathogen Informatics"/>
            <person name="Doyle S."/>
        </authorList>
    </citation>
    <scope>NUCLEOTIDE SEQUENCE [LARGE SCALE GENOMIC DNA]</scope>
    <source>
        <strain evidence="1 2">NCTC10801</strain>
    </source>
</reference>
<dbReference type="AlphaFoldDB" id="A0A380TZZ8"/>
<organism evidence="1 2">
    <name type="scientific">[Actinobacillus] rossii</name>
    <dbReference type="NCBI Taxonomy" id="123820"/>
    <lineage>
        <taxon>Bacteria</taxon>
        <taxon>Pseudomonadati</taxon>
        <taxon>Pseudomonadota</taxon>
        <taxon>Gammaproteobacteria</taxon>
        <taxon>Pasteurellales</taxon>
        <taxon>Pasteurellaceae</taxon>
    </lineage>
</organism>
<dbReference type="EMBL" id="UFRQ01000003">
    <property type="protein sequence ID" value="SUT93612.1"/>
    <property type="molecule type" value="Genomic_DNA"/>
</dbReference>
<proteinExistence type="predicted"/>
<evidence type="ECO:0000313" key="2">
    <source>
        <dbReference type="Proteomes" id="UP000254649"/>
    </source>
</evidence>
<name>A0A380TZZ8_9PAST</name>
<evidence type="ECO:0000313" key="1">
    <source>
        <dbReference type="EMBL" id="SUT93612.1"/>
    </source>
</evidence>
<sequence>METFKWCVRPDGDISNKPEIYSVDFGDGYNQSAPKGLNSLLREYTVVVKVKNEEALKVDAFLAKHNAVTPFLYNDPYTQTQKKVRCLQWPAKNGLEYTEFTLTLKETL</sequence>
<dbReference type="Pfam" id="PF05939">
    <property type="entry name" value="Phage_min_tail"/>
    <property type="match status" value="1"/>
</dbReference>
<accession>A0A380TZZ8</accession>